<dbReference type="Proteomes" id="UP000534783">
    <property type="component" value="Unassembled WGS sequence"/>
</dbReference>
<dbReference type="EMBL" id="VTOW01000002">
    <property type="protein sequence ID" value="NKE71457.1"/>
    <property type="molecule type" value="Genomic_DNA"/>
</dbReference>
<dbReference type="AlphaFoldDB" id="A0A7X6DQD2"/>
<gene>
    <name evidence="1" type="ORF">MNODULE_11975</name>
</gene>
<evidence type="ECO:0000313" key="2">
    <source>
        <dbReference type="Proteomes" id="UP000534783"/>
    </source>
</evidence>
<organism evidence="1 2">
    <name type="scientific">Candidatus Manganitrophus noduliformans</name>
    <dbReference type="NCBI Taxonomy" id="2606439"/>
    <lineage>
        <taxon>Bacteria</taxon>
        <taxon>Pseudomonadati</taxon>
        <taxon>Nitrospirota</taxon>
        <taxon>Nitrospiria</taxon>
        <taxon>Candidatus Troglogloeales</taxon>
        <taxon>Candidatus Manganitrophaceae</taxon>
        <taxon>Candidatus Manganitrophus</taxon>
    </lineage>
</organism>
<dbReference type="InterPro" id="IPR027396">
    <property type="entry name" value="DsrEFH-like"/>
</dbReference>
<keyword evidence="2" id="KW-1185">Reference proteome</keyword>
<evidence type="ECO:0000313" key="1">
    <source>
        <dbReference type="EMBL" id="NKE71457.1"/>
    </source>
</evidence>
<proteinExistence type="predicted"/>
<dbReference type="SUPFAM" id="SSF75169">
    <property type="entry name" value="DsrEFH-like"/>
    <property type="match status" value="1"/>
</dbReference>
<accession>A0A7X6DQD2</accession>
<dbReference type="RefSeq" id="WP_168060106.1">
    <property type="nucleotide sequence ID" value="NZ_VTOW01000002.1"/>
</dbReference>
<name>A0A7X6DQD2_9BACT</name>
<protein>
    <submittedName>
        <fullName evidence="1">Uncharacterized protein</fullName>
    </submittedName>
</protein>
<comment type="caution">
    <text evidence="1">The sequence shown here is derived from an EMBL/GenBank/DDBJ whole genome shotgun (WGS) entry which is preliminary data.</text>
</comment>
<sequence>MKRILHILRRKDDPAPLEIIRRQSESNELVIILIQDAVGLELKGIKGEVFALADDLKGGETPAHPPIGYKEMLGYILDSESVVTW</sequence>
<reference evidence="1 2" key="1">
    <citation type="journal article" date="2020" name="Nature">
        <title>Bacterial chemolithoautotrophy via manganese oxidation.</title>
        <authorList>
            <person name="Yu H."/>
            <person name="Leadbetter J.R."/>
        </authorList>
    </citation>
    <scope>NUCLEOTIDE SEQUENCE [LARGE SCALE GENOMIC DNA]</scope>
    <source>
        <strain evidence="1 2">Mn-1</strain>
    </source>
</reference>